<protein>
    <submittedName>
        <fullName evidence="6">N-acetyltransferase</fullName>
    </submittedName>
</protein>
<dbReference type="FunFam" id="3.40.630.30:FF:000026">
    <property type="entry name" value="Phosphinothricin acetyltransferase"/>
    <property type="match status" value="1"/>
</dbReference>
<dbReference type="EMBL" id="PZFK01000020">
    <property type="protein sequence ID" value="PTI28982.1"/>
    <property type="molecule type" value="Genomic_DNA"/>
</dbReference>
<dbReference type="Gene3D" id="3.40.630.30">
    <property type="match status" value="1"/>
</dbReference>
<name>A0A2T4PRU5_9STAP</name>
<dbReference type="InterPro" id="IPR000182">
    <property type="entry name" value="GNAT_dom"/>
</dbReference>
<organism evidence="6 7">
    <name type="scientific">Mammaliicoccus vitulinus</name>
    <dbReference type="NCBI Taxonomy" id="71237"/>
    <lineage>
        <taxon>Bacteria</taxon>
        <taxon>Bacillati</taxon>
        <taxon>Bacillota</taxon>
        <taxon>Bacilli</taxon>
        <taxon>Bacillales</taxon>
        <taxon>Staphylococcaceae</taxon>
        <taxon>Mammaliicoccus</taxon>
    </lineage>
</organism>
<dbReference type="Proteomes" id="UP000241209">
    <property type="component" value="Unassembled WGS sequence"/>
</dbReference>
<evidence type="ECO:0000256" key="2">
    <source>
        <dbReference type="ARBA" id="ARBA00023315"/>
    </source>
</evidence>
<dbReference type="InterPro" id="IPR016181">
    <property type="entry name" value="Acyl_CoA_acyltransferase"/>
</dbReference>
<evidence type="ECO:0000313" key="7">
    <source>
        <dbReference type="Proteomes" id="UP000241209"/>
    </source>
</evidence>
<sequence>MIRNATENDLKGILNIYNDAIVHTTTVYTYEKTNLEERKEWFKSKLKSNLPVLVFERDGEVAGFASFGPFRDWAAYQYTIEHSIYVNPNYRRQGIASQLLDQLILIAKDNGYRTMVAGIDSSNEGSVILHKRKGFKHVGTLEKVGYKFETWLDLVFYQIDLHD</sequence>
<dbReference type="STRING" id="1167632.GCA_000286335_01599"/>
<dbReference type="PANTHER" id="PTHR43072:SF23">
    <property type="entry name" value="UPF0039 PROTEIN C11D3.02C"/>
    <property type="match status" value="1"/>
</dbReference>
<evidence type="ECO:0000313" key="6">
    <source>
        <dbReference type="EMBL" id="PTI28982.1"/>
    </source>
</evidence>
<accession>A0A2T4PRU5</accession>
<comment type="caution">
    <text evidence="6">The sequence shown here is derived from an EMBL/GenBank/DDBJ whole genome shotgun (WGS) entry which is preliminary data.</text>
</comment>
<dbReference type="AlphaFoldDB" id="A0A2T4PRU5"/>
<proteinExistence type="predicted"/>
<gene>
    <name evidence="6" type="ORF">BU072_09835</name>
</gene>
<keyword evidence="1 6" id="KW-0808">Transferase</keyword>
<comment type="catalytic activity">
    <reaction evidence="3">
        <text>L-methionine sulfoximine + acetyl-CoA = N-acetyl-L-methionine sulfoximine + CoA + H(+)</text>
        <dbReference type="Rhea" id="RHEA:47660"/>
        <dbReference type="ChEBI" id="CHEBI:15378"/>
        <dbReference type="ChEBI" id="CHEBI:57287"/>
        <dbReference type="ChEBI" id="CHEBI:57288"/>
        <dbReference type="ChEBI" id="CHEBI:87826"/>
        <dbReference type="ChEBI" id="CHEBI:87827"/>
    </reaction>
</comment>
<keyword evidence="2" id="KW-0012">Acyltransferase</keyword>
<dbReference type="SUPFAM" id="SSF55729">
    <property type="entry name" value="Acyl-CoA N-acyltransferases (Nat)"/>
    <property type="match status" value="1"/>
</dbReference>
<evidence type="ECO:0000256" key="3">
    <source>
        <dbReference type="ARBA" id="ARBA00050603"/>
    </source>
</evidence>
<dbReference type="CDD" id="cd04301">
    <property type="entry name" value="NAT_SF"/>
    <property type="match status" value="1"/>
</dbReference>
<evidence type="ECO:0000256" key="4">
    <source>
        <dbReference type="ARBA" id="ARBA00051334"/>
    </source>
</evidence>
<dbReference type="GO" id="GO:0016747">
    <property type="term" value="F:acyltransferase activity, transferring groups other than amino-acyl groups"/>
    <property type="evidence" value="ECO:0007669"/>
    <property type="project" value="InterPro"/>
</dbReference>
<evidence type="ECO:0000256" key="1">
    <source>
        <dbReference type="ARBA" id="ARBA00022679"/>
    </source>
</evidence>
<reference evidence="6 7" key="1">
    <citation type="journal article" date="2016" name="Front. Microbiol.">
        <title>Comprehensive Phylogenetic Analysis of Bovine Non-aureus Staphylococci Species Based on Whole-Genome Sequencing.</title>
        <authorList>
            <person name="Naushad S."/>
            <person name="Barkema H.W."/>
            <person name="Luby C."/>
            <person name="Condas L.A."/>
            <person name="Nobrega D.B."/>
            <person name="Carson D.A."/>
            <person name="De Buck J."/>
        </authorList>
    </citation>
    <scope>NUCLEOTIDE SEQUENCE [LARGE SCALE GENOMIC DNA]</scope>
    <source>
        <strain evidence="6 7">SNUC 2204</strain>
    </source>
</reference>
<comment type="catalytic activity">
    <reaction evidence="4">
        <text>L-methionine sulfone + acetyl-CoA = N-acetyl-L-methionine sulfone + CoA + H(+)</text>
        <dbReference type="Rhea" id="RHEA:47656"/>
        <dbReference type="ChEBI" id="CHEBI:15378"/>
        <dbReference type="ChEBI" id="CHEBI:57287"/>
        <dbReference type="ChEBI" id="CHEBI:57288"/>
        <dbReference type="ChEBI" id="CHEBI:87824"/>
        <dbReference type="ChEBI" id="CHEBI:87825"/>
    </reaction>
</comment>
<evidence type="ECO:0000259" key="5">
    <source>
        <dbReference type="PROSITE" id="PS51186"/>
    </source>
</evidence>
<dbReference type="PROSITE" id="PS51186">
    <property type="entry name" value="GNAT"/>
    <property type="match status" value="1"/>
</dbReference>
<dbReference type="RefSeq" id="WP_107557170.1">
    <property type="nucleotide sequence ID" value="NZ_PZFK01000020.1"/>
</dbReference>
<dbReference type="Pfam" id="PF00583">
    <property type="entry name" value="Acetyltransf_1"/>
    <property type="match status" value="1"/>
</dbReference>
<feature type="domain" description="N-acetyltransferase" evidence="5">
    <location>
        <begin position="1"/>
        <end position="157"/>
    </location>
</feature>
<dbReference type="PANTHER" id="PTHR43072">
    <property type="entry name" value="N-ACETYLTRANSFERASE"/>
    <property type="match status" value="1"/>
</dbReference>